<organism evidence="2 3">
    <name type="scientific">Penicillium decumbens</name>
    <dbReference type="NCBI Taxonomy" id="69771"/>
    <lineage>
        <taxon>Eukaryota</taxon>
        <taxon>Fungi</taxon>
        <taxon>Dikarya</taxon>
        <taxon>Ascomycota</taxon>
        <taxon>Pezizomycotina</taxon>
        <taxon>Eurotiomycetes</taxon>
        <taxon>Eurotiomycetidae</taxon>
        <taxon>Eurotiales</taxon>
        <taxon>Aspergillaceae</taxon>
        <taxon>Penicillium</taxon>
    </lineage>
</organism>
<dbReference type="Proteomes" id="UP000191522">
    <property type="component" value="Unassembled WGS sequence"/>
</dbReference>
<feature type="compositionally biased region" description="Acidic residues" evidence="1">
    <location>
        <begin position="198"/>
        <end position="207"/>
    </location>
</feature>
<evidence type="ECO:0000313" key="2">
    <source>
        <dbReference type="EMBL" id="OQD70596.1"/>
    </source>
</evidence>
<feature type="region of interest" description="Disordered" evidence="1">
    <location>
        <begin position="124"/>
        <end position="207"/>
    </location>
</feature>
<keyword evidence="3" id="KW-1185">Reference proteome</keyword>
<evidence type="ECO:0000313" key="3">
    <source>
        <dbReference type="Proteomes" id="UP000191522"/>
    </source>
</evidence>
<dbReference type="AlphaFoldDB" id="A0A1V6P1V7"/>
<name>A0A1V6P1V7_PENDC</name>
<dbReference type="EMBL" id="MDYL01000022">
    <property type="protein sequence ID" value="OQD70596.1"/>
    <property type="molecule type" value="Genomic_DNA"/>
</dbReference>
<gene>
    <name evidence="2" type="ORF">PENDEC_c022G01133</name>
</gene>
<dbReference type="OrthoDB" id="4485682at2759"/>
<dbReference type="STRING" id="69771.A0A1V6P1V7"/>
<accession>A0A1V6P1V7</accession>
<feature type="compositionally biased region" description="Polar residues" evidence="1">
    <location>
        <begin position="127"/>
        <end position="139"/>
    </location>
</feature>
<comment type="caution">
    <text evidence="2">The sequence shown here is derived from an EMBL/GenBank/DDBJ whole genome shotgun (WGS) entry which is preliminary data.</text>
</comment>
<proteinExistence type="predicted"/>
<sequence length="207" mass="23268">MAAFQQHPSATLLPPSTTHHSPLTDFCLRLPFWGAENGSFSTKPVALWPVPSRHGYKYLLPNHPLPNTLSSPRLKHHSKALPLIFRRAFFLLVVHYNVSSSVAVCSHGRRNLSAMHRRRRAYVRNHGITSESSCNSPIDTDNDRPFEPDSSETDLTEPECSPPADRTIARKKPSPNTGTRLADLSNMERVHQARYQVPDDDTDKDLA</sequence>
<evidence type="ECO:0000256" key="1">
    <source>
        <dbReference type="SAM" id="MobiDB-lite"/>
    </source>
</evidence>
<reference evidence="3" key="1">
    <citation type="journal article" date="2017" name="Nat. Microbiol.">
        <title>Global analysis of biosynthetic gene clusters reveals vast potential of secondary metabolite production in Penicillium species.</title>
        <authorList>
            <person name="Nielsen J.C."/>
            <person name="Grijseels S."/>
            <person name="Prigent S."/>
            <person name="Ji B."/>
            <person name="Dainat J."/>
            <person name="Nielsen K.F."/>
            <person name="Frisvad J.C."/>
            <person name="Workman M."/>
            <person name="Nielsen J."/>
        </authorList>
    </citation>
    <scope>NUCLEOTIDE SEQUENCE [LARGE SCALE GENOMIC DNA]</scope>
    <source>
        <strain evidence="3">IBT 11843</strain>
    </source>
</reference>
<protein>
    <submittedName>
        <fullName evidence="2">Uncharacterized protein</fullName>
    </submittedName>
</protein>